<gene>
    <name evidence="1" type="ORF">Colly1_53</name>
</gene>
<organism evidence="1 2">
    <name type="scientific">Maribacter phage Colly_1</name>
    <dbReference type="NCBI Taxonomy" id="2745691"/>
    <lineage>
        <taxon>Viruses</taxon>
        <taxon>Duplodnaviria</taxon>
        <taxon>Heunggongvirae</taxon>
        <taxon>Uroviricota</taxon>
        <taxon>Caudoviricetes</taxon>
        <taxon>Molycolviridae</taxon>
        <taxon>Mollyvirus</taxon>
        <taxon>Mollyvirus colly</taxon>
    </lineage>
</organism>
<dbReference type="Proteomes" id="UP000693899">
    <property type="component" value="Segment"/>
</dbReference>
<proteinExistence type="predicted"/>
<name>A0A8E4XVB5_9CAUD</name>
<evidence type="ECO:0000313" key="1">
    <source>
        <dbReference type="EMBL" id="QQO97337.1"/>
    </source>
</evidence>
<reference evidence="1" key="1">
    <citation type="submission" date="2020-07" db="EMBL/GenBank/DDBJ databases">
        <title>Highly diverse flavobacterial phages as mortality factor during North Sea spring blooms.</title>
        <authorList>
            <person name="Bartlau N."/>
            <person name="Wichels A."/>
            <person name="Krohne G."/>
            <person name="Adriaenssens E.M."/>
            <person name="Heins A."/>
            <person name="Fuchs B.M."/>
            <person name="Amann R."/>
            <person name="Moraru C."/>
        </authorList>
    </citation>
    <scope>NUCLEOTIDE SEQUENCE</scope>
</reference>
<keyword evidence="2" id="KW-1185">Reference proteome</keyword>
<dbReference type="EMBL" id="MT732450">
    <property type="protein sequence ID" value="QQO97337.1"/>
    <property type="molecule type" value="Genomic_DNA"/>
</dbReference>
<evidence type="ECO:0000313" key="2">
    <source>
        <dbReference type="Proteomes" id="UP000693899"/>
    </source>
</evidence>
<sequence length="77" mass="9061">MSFTSNNELIYDIGRLASEIDEIISIEIHPQGEEERLVRVAFENSHSYNREFISHEGTDVIDEIELHFNDIRRKNDI</sequence>
<accession>A0A8E4XVB5</accession>
<protein>
    <submittedName>
        <fullName evidence="1">Uncharacterized protein</fullName>
    </submittedName>
</protein>